<keyword evidence="3" id="KW-0067">ATP-binding</keyword>
<feature type="domain" description="Bacterial type II secretion system protein E" evidence="4">
    <location>
        <begin position="179"/>
        <end position="226"/>
    </location>
</feature>
<evidence type="ECO:0000256" key="1">
    <source>
        <dbReference type="ARBA" id="ARBA00006611"/>
    </source>
</evidence>
<name>A0A554LXS2_9BACT</name>
<dbReference type="InterPro" id="IPR001482">
    <property type="entry name" value="T2SS/T4SS_dom"/>
</dbReference>
<dbReference type="PANTHER" id="PTHR30258">
    <property type="entry name" value="TYPE II SECRETION SYSTEM PROTEIN GSPE-RELATED"/>
    <property type="match status" value="1"/>
</dbReference>
<dbReference type="Proteomes" id="UP000318711">
    <property type="component" value="Unassembled WGS sequence"/>
</dbReference>
<dbReference type="PANTHER" id="PTHR30258:SF2">
    <property type="entry name" value="COMG OPERON PROTEIN 1"/>
    <property type="match status" value="1"/>
</dbReference>
<dbReference type="InterPro" id="IPR007831">
    <property type="entry name" value="T2SS_GspE_N"/>
</dbReference>
<dbReference type="GO" id="GO:0016887">
    <property type="term" value="F:ATP hydrolysis activity"/>
    <property type="evidence" value="ECO:0007669"/>
    <property type="project" value="TreeGrafter"/>
</dbReference>
<dbReference type="Gene3D" id="3.30.450.90">
    <property type="match status" value="1"/>
</dbReference>
<evidence type="ECO:0000256" key="2">
    <source>
        <dbReference type="ARBA" id="ARBA00022741"/>
    </source>
</evidence>
<keyword evidence="2" id="KW-0547">Nucleotide-binding</keyword>
<evidence type="ECO:0000256" key="3">
    <source>
        <dbReference type="ARBA" id="ARBA00022840"/>
    </source>
</evidence>
<feature type="domain" description="Type II secretion system protein GspE N-terminal" evidence="5">
    <location>
        <begin position="60"/>
        <end position="142"/>
    </location>
</feature>
<evidence type="ECO:0000313" key="6">
    <source>
        <dbReference type="EMBL" id="TSC97409.1"/>
    </source>
</evidence>
<dbReference type="SUPFAM" id="SSF52540">
    <property type="entry name" value="P-loop containing nucleoside triphosphate hydrolases"/>
    <property type="match status" value="1"/>
</dbReference>
<dbReference type="Gene3D" id="3.30.300.160">
    <property type="entry name" value="Type II secretion system, protein E, N-terminal domain"/>
    <property type="match status" value="1"/>
</dbReference>
<dbReference type="InterPro" id="IPR027417">
    <property type="entry name" value="P-loop_NTPase"/>
</dbReference>
<comment type="similarity">
    <text evidence="1">Belongs to the GSP E family.</text>
</comment>
<dbReference type="GO" id="GO:0005886">
    <property type="term" value="C:plasma membrane"/>
    <property type="evidence" value="ECO:0007669"/>
    <property type="project" value="TreeGrafter"/>
</dbReference>
<reference evidence="6 7" key="1">
    <citation type="submission" date="2017-07" db="EMBL/GenBank/DDBJ databases">
        <title>Mechanisms for carbon and nitrogen cycling indicate functional differentiation within the Candidate Phyla Radiation.</title>
        <authorList>
            <person name="Danczak R.E."/>
            <person name="Johnston M.D."/>
            <person name="Kenah C."/>
            <person name="Slattery M."/>
            <person name="Wrighton K.C."/>
            <person name="Wilkins M.J."/>
        </authorList>
    </citation>
    <scope>NUCLEOTIDE SEQUENCE [LARGE SCALE GENOMIC DNA]</scope>
    <source>
        <strain evidence="6">Licking1014_2</strain>
    </source>
</reference>
<comment type="caution">
    <text evidence="6">The sequence shown here is derived from an EMBL/GenBank/DDBJ whole genome shotgun (WGS) entry which is preliminary data.</text>
</comment>
<dbReference type="Pfam" id="PF05157">
    <property type="entry name" value="MshEN"/>
    <property type="match status" value="1"/>
</dbReference>
<dbReference type="Pfam" id="PF00437">
    <property type="entry name" value="T2SSE"/>
    <property type="match status" value="1"/>
</dbReference>
<dbReference type="SUPFAM" id="SSF160246">
    <property type="entry name" value="EspE N-terminal domain-like"/>
    <property type="match status" value="1"/>
</dbReference>
<evidence type="ECO:0000259" key="4">
    <source>
        <dbReference type="Pfam" id="PF00437"/>
    </source>
</evidence>
<evidence type="ECO:0000259" key="5">
    <source>
        <dbReference type="Pfam" id="PF05157"/>
    </source>
</evidence>
<gene>
    <name evidence="6" type="ORF">CEN88_57</name>
</gene>
<accession>A0A554LXS2</accession>
<dbReference type="InterPro" id="IPR037257">
    <property type="entry name" value="T2SS_E_N_sf"/>
</dbReference>
<dbReference type="AlphaFoldDB" id="A0A554LXS2"/>
<protein>
    <submittedName>
        <fullName evidence="6">Putative type II secretion system protein E</fullName>
    </submittedName>
</protein>
<sequence length="232" mass="26380">MAIANQYLAKVISERKILPDDVLQSALQTAISFRRPLQQILIEKGLFKDKDLGQLIADIYGVPFIYLKNRTLSNDILNIIPEKIAIANQCLPFAKQNDLISVAMTDPKNFELLNFLRKKTGLRISPYYILEDDLKHSMSQYKKNIKEDFANIIAETAEKVAEKSATAVAENQDLEKIANQLPIIQILDTIMEYAIAEKASDLHIETQEKEVMIRFRIDGVLHDIITLPKAIQ</sequence>
<organism evidence="6 7">
    <name type="scientific">Candidatus Berkelbacteria bacterium Licking1014_2</name>
    <dbReference type="NCBI Taxonomy" id="2017146"/>
    <lineage>
        <taxon>Bacteria</taxon>
        <taxon>Candidatus Berkelbacteria</taxon>
    </lineage>
</organism>
<dbReference type="EMBL" id="VMGL01000004">
    <property type="protein sequence ID" value="TSC97409.1"/>
    <property type="molecule type" value="Genomic_DNA"/>
</dbReference>
<proteinExistence type="inferred from homology"/>
<feature type="non-terminal residue" evidence="6">
    <location>
        <position position="232"/>
    </location>
</feature>
<evidence type="ECO:0000313" key="7">
    <source>
        <dbReference type="Proteomes" id="UP000318711"/>
    </source>
</evidence>
<dbReference type="GO" id="GO:0005524">
    <property type="term" value="F:ATP binding"/>
    <property type="evidence" value="ECO:0007669"/>
    <property type="project" value="UniProtKB-KW"/>
</dbReference>